<accession>A0A1X3DJD5</accession>
<comment type="caution">
    <text evidence="1">The sequence shown here is derived from an EMBL/GenBank/DDBJ whole genome shotgun (WGS) entry which is preliminary data.</text>
</comment>
<protein>
    <submittedName>
        <fullName evidence="1">Uncharacterized protein</fullName>
    </submittedName>
</protein>
<dbReference type="EMBL" id="MTAB01000007">
    <property type="protein sequence ID" value="OSI23211.1"/>
    <property type="molecule type" value="Genomic_DNA"/>
</dbReference>
<gene>
    <name evidence="1" type="ORF">BV912_04605</name>
</gene>
<organism evidence="1 2">
    <name type="scientific">Neisseria dumasiana</name>
    <dbReference type="NCBI Taxonomy" id="1931275"/>
    <lineage>
        <taxon>Bacteria</taxon>
        <taxon>Pseudomonadati</taxon>
        <taxon>Pseudomonadota</taxon>
        <taxon>Betaproteobacteria</taxon>
        <taxon>Neisseriales</taxon>
        <taxon>Neisseriaceae</taxon>
        <taxon>Neisseria</taxon>
    </lineage>
</organism>
<evidence type="ECO:0000313" key="1">
    <source>
        <dbReference type="EMBL" id="OSI23211.1"/>
    </source>
</evidence>
<dbReference type="AlphaFoldDB" id="A0A1X3DJD5"/>
<proteinExistence type="predicted"/>
<name>A0A1X3DJD5_9NEIS</name>
<sequence length="84" mass="9934">MHSANKLKLRQKTAQRFHIMSCLAVTSRPSEYALSDGFSPNRLYTRIVWFFVPFRLIDCFNRRRFKPIAGYFMLAIERTSEEAV</sequence>
<dbReference type="Proteomes" id="UP000193303">
    <property type="component" value="Unassembled WGS sequence"/>
</dbReference>
<dbReference type="STRING" id="1931275.BV914_10410"/>
<evidence type="ECO:0000313" key="2">
    <source>
        <dbReference type="Proteomes" id="UP000193303"/>
    </source>
</evidence>
<reference evidence="2" key="1">
    <citation type="submission" date="2017-01" db="EMBL/GenBank/DDBJ databases">
        <authorList>
            <person name="Mah S.A."/>
            <person name="Swanson W.J."/>
            <person name="Moy G.W."/>
            <person name="Vacquier V.D."/>
        </authorList>
    </citation>
    <scope>NUCLEOTIDE SEQUENCE [LARGE SCALE GENOMIC DNA]</scope>
    <source>
        <strain evidence="2">124861</strain>
    </source>
</reference>